<keyword evidence="13" id="KW-0324">Glycolysis</keyword>
<reference evidence="16" key="1">
    <citation type="journal article" date="2013" name="Environ. Microbiol.">
        <title>Microbiota from the distal guts of lean and obese adolescents exhibit partial functional redundancy besides clear differences in community structure.</title>
        <authorList>
            <person name="Ferrer M."/>
            <person name="Ruiz A."/>
            <person name="Lanza F."/>
            <person name="Haange S.B."/>
            <person name="Oberbach A."/>
            <person name="Till H."/>
            <person name="Bargiela R."/>
            <person name="Campoy C."/>
            <person name="Segura M.T."/>
            <person name="Richter M."/>
            <person name="von Bergen M."/>
            <person name="Seifert J."/>
            <person name="Suarez A."/>
        </authorList>
    </citation>
    <scope>NUCLEOTIDE SEQUENCE</scope>
</reference>
<dbReference type="GO" id="GO:0070095">
    <property type="term" value="F:fructose-6-phosphate binding"/>
    <property type="evidence" value="ECO:0007669"/>
    <property type="project" value="TreeGrafter"/>
</dbReference>
<dbReference type="PANTHER" id="PTHR13697:SF4">
    <property type="entry name" value="ATP-DEPENDENT 6-PHOSPHOFRUCTOKINASE"/>
    <property type="match status" value="1"/>
</dbReference>
<evidence type="ECO:0000256" key="12">
    <source>
        <dbReference type="ARBA" id="ARBA00022842"/>
    </source>
</evidence>
<dbReference type="GO" id="GO:0005524">
    <property type="term" value="F:ATP binding"/>
    <property type="evidence" value="ECO:0007669"/>
    <property type="project" value="UniProtKB-KW"/>
</dbReference>
<evidence type="ECO:0000256" key="14">
    <source>
        <dbReference type="ARBA" id="ARBA00048070"/>
    </source>
</evidence>
<keyword evidence="6" id="KW-0021">Allosteric enzyme</keyword>
<dbReference type="PANTHER" id="PTHR13697">
    <property type="entry name" value="PHOSPHOFRUCTOKINASE"/>
    <property type="match status" value="1"/>
</dbReference>
<comment type="caution">
    <text evidence="16">The sequence shown here is derived from an EMBL/GenBank/DDBJ whole genome shotgun (WGS) entry which is preliminary data.</text>
</comment>
<dbReference type="EMBL" id="AJWY01006188">
    <property type="protein sequence ID" value="EKC67541.1"/>
    <property type="molecule type" value="Genomic_DNA"/>
</dbReference>
<keyword evidence="11" id="KW-0067">ATP-binding</keyword>
<keyword evidence="8" id="KW-0479">Metal-binding</keyword>
<evidence type="ECO:0000256" key="6">
    <source>
        <dbReference type="ARBA" id="ARBA00022533"/>
    </source>
</evidence>
<evidence type="ECO:0000256" key="4">
    <source>
        <dbReference type="ARBA" id="ARBA00012055"/>
    </source>
</evidence>
<name>K1U7V3_9ZZZZ</name>
<evidence type="ECO:0000313" key="16">
    <source>
        <dbReference type="EMBL" id="EKC67541.1"/>
    </source>
</evidence>
<sequence length="194" mass="21097">DNDIACSEYTIGYDTAMNTAVEAIDKLRDTTQSHDRCSVVEVMGHHAGYIALNVGIATGALAVLLPERPFDFERDILQRMRQTQVTGKKHFIIIVSEGVTDAQTLANQIQAATGVDSRATVLGHIQRGGSPTVRDRVNASLMGYHAVDLLDKGIYNRVVALSGGKIVDYDVNVALSMHKYLDPMEIEVAQAISI</sequence>
<dbReference type="GO" id="GO:0048029">
    <property type="term" value="F:monosaccharide binding"/>
    <property type="evidence" value="ECO:0007669"/>
    <property type="project" value="TreeGrafter"/>
</dbReference>
<comment type="cofactor">
    <cofactor evidence="1">
        <name>Mg(2+)</name>
        <dbReference type="ChEBI" id="CHEBI:18420"/>
    </cofactor>
</comment>
<dbReference type="GO" id="GO:0046872">
    <property type="term" value="F:metal ion binding"/>
    <property type="evidence" value="ECO:0007669"/>
    <property type="project" value="UniProtKB-KW"/>
</dbReference>
<keyword evidence="12" id="KW-0460">Magnesium</keyword>
<organism evidence="16">
    <name type="scientific">human gut metagenome</name>
    <dbReference type="NCBI Taxonomy" id="408170"/>
    <lineage>
        <taxon>unclassified sequences</taxon>
        <taxon>metagenomes</taxon>
        <taxon>organismal metagenomes</taxon>
    </lineage>
</organism>
<keyword evidence="10 16" id="KW-0418">Kinase</keyword>
<evidence type="ECO:0000256" key="13">
    <source>
        <dbReference type="ARBA" id="ARBA00023152"/>
    </source>
</evidence>
<dbReference type="GO" id="GO:0030388">
    <property type="term" value="P:fructose 1,6-bisphosphate metabolic process"/>
    <property type="evidence" value="ECO:0007669"/>
    <property type="project" value="TreeGrafter"/>
</dbReference>
<dbReference type="Gene3D" id="3.40.50.460">
    <property type="entry name" value="Phosphofructokinase domain"/>
    <property type="match status" value="1"/>
</dbReference>
<accession>K1U7V3</accession>
<dbReference type="GO" id="GO:0003872">
    <property type="term" value="F:6-phosphofructokinase activity"/>
    <property type="evidence" value="ECO:0007669"/>
    <property type="project" value="UniProtKB-EC"/>
</dbReference>
<evidence type="ECO:0000256" key="1">
    <source>
        <dbReference type="ARBA" id="ARBA00001946"/>
    </source>
</evidence>
<proteinExistence type="predicted"/>
<dbReference type="Pfam" id="PF00365">
    <property type="entry name" value="PFK"/>
    <property type="match status" value="1"/>
</dbReference>
<evidence type="ECO:0000256" key="2">
    <source>
        <dbReference type="ARBA" id="ARBA00004496"/>
    </source>
</evidence>
<dbReference type="EC" id="2.7.1.11" evidence="4"/>
<dbReference type="PROSITE" id="PS00433">
    <property type="entry name" value="PHOSPHOFRUCTOKINASE"/>
    <property type="match status" value="1"/>
</dbReference>
<keyword evidence="9" id="KW-0547">Nucleotide-binding</keyword>
<dbReference type="InterPro" id="IPR035966">
    <property type="entry name" value="PKF_sf"/>
</dbReference>
<feature type="non-terminal residue" evidence="16">
    <location>
        <position position="1"/>
    </location>
</feature>
<dbReference type="GO" id="GO:0042802">
    <property type="term" value="F:identical protein binding"/>
    <property type="evidence" value="ECO:0007669"/>
    <property type="project" value="TreeGrafter"/>
</dbReference>
<comment type="catalytic activity">
    <reaction evidence="14">
        <text>beta-D-fructose 6-phosphate + ATP = beta-D-fructose 1,6-bisphosphate + ADP + H(+)</text>
        <dbReference type="Rhea" id="RHEA:16109"/>
        <dbReference type="ChEBI" id="CHEBI:15378"/>
        <dbReference type="ChEBI" id="CHEBI:30616"/>
        <dbReference type="ChEBI" id="CHEBI:32966"/>
        <dbReference type="ChEBI" id="CHEBI:57634"/>
        <dbReference type="ChEBI" id="CHEBI:456216"/>
        <dbReference type="EC" id="2.7.1.11"/>
    </reaction>
</comment>
<protein>
    <recommendedName>
        <fullName evidence="4">6-phosphofructokinase</fullName>
        <ecNumber evidence="4">2.7.1.11</ecNumber>
    </recommendedName>
</protein>
<comment type="subcellular location">
    <subcellularLocation>
        <location evidence="2">Cytoplasm</location>
    </subcellularLocation>
</comment>
<evidence type="ECO:0000256" key="11">
    <source>
        <dbReference type="ARBA" id="ARBA00022840"/>
    </source>
</evidence>
<comment type="pathway">
    <text evidence="3">Carbohydrate degradation; glycolysis; D-glyceraldehyde 3-phosphate and glycerone phosphate from D-glucose: step 3/4.</text>
</comment>
<dbReference type="GO" id="GO:0006002">
    <property type="term" value="P:fructose 6-phosphate metabolic process"/>
    <property type="evidence" value="ECO:0007669"/>
    <property type="project" value="InterPro"/>
</dbReference>
<dbReference type="GO" id="GO:0061621">
    <property type="term" value="P:canonical glycolysis"/>
    <property type="evidence" value="ECO:0007669"/>
    <property type="project" value="TreeGrafter"/>
</dbReference>
<dbReference type="GO" id="GO:0005945">
    <property type="term" value="C:6-phosphofructokinase complex"/>
    <property type="evidence" value="ECO:0007669"/>
    <property type="project" value="TreeGrafter"/>
</dbReference>
<feature type="domain" description="Phosphofructokinase" evidence="15">
    <location>
        <begin position="1"/>
        <end position="150"/>
    </location>
</feature>
<dbReference type="SUPFAM" id="SSF53784">
    <property type="entry name" value="Phosphofructokinase"/>
    <property type="match status" value="1"/>
</dbReference>
<keyword evidence="5" id="KW-0963">Cytoplasm</keyword>
<keyword evidence="7" id="KW-0808">Transferase</keyword>
<evidence type="ECO:0000259" key="15">
    <source>
        <dbReference type="Pfam" id="PF00365"/>
    </source>
</evidence>
<gene>
    <name evidence="16" type="ORF">LEA_09249</name>
</gene>
<dbReference type="InterPro" id="IPR000023">
    <property type="entry name" value="Phosphofructokinase_dom"/>
</dbReference>
<dbReference type="UniPathway" id="UPA00109">
    <property type="reaction ID" value="UER00182"/>
</dbReference>
<dbReference type="AlphaFoldDB" id="K1U7V3"/>
<evidence type="ECO:0000256" key="9">
    <source>
        <dbReference type="ARBA" id="ARBA00022741"/>
    </source>
</evidence>
<evidence type="ECO:0000256" key="8">
    <source>
        <dbReference type="ARBA" id="ARBA00022723"/>
    </source>
</evidence>
<dbReference type="PRINTS" id="PR00476">
    <property type="entry name" value="PHFRCTKINASE"/>
</dbReference>
<dbReference type="FunFam" id="3.40.50.460:FF:000002">
    <property type="entry name" value="ATP-dependent 6-phosphofructokinase"/>
    <property type="match status" value="1"/>
</dbReference>
<dbReference type="GO" id="GO:0016208">
    <property type="term" value="F:AMP binding"/>
    <property type="evidence" value="ECO:0007669"/>
    <property type="project" value="TreeGrafter"/>
</dbReference>
<dbReference type="InterPro" id="IPR015912">
    <property type="entry name" value="Phosphofructokinase_CS"/>
</dbReference>
<evidence type="ECO:0000256" key="3">
    <source>
        <dbReference type="ARBA" id="ARBA00004679"/>
    </source>
</evidence>
<evidence type="ECO:0000256" key="7">
    <source>
        <dbReference type="ARBA" id="ARBA00022679"/>
    </source>
</evidence>
<evidence type="ECO:0000256" key="5">
    <source>
        <dbReference type="ARBA" id="ARBA00022490"/>
    </source>
</evidence>
<evidence type="ECO:0000256" key="10">
    <source>
        <dbReference type="ARBA" id="ARBA00022777"/>
    </source>
</evidence>
<dbReference type="InterPro" id="IPR022953">
    <property type="entry name" value="ATP_PFK"/>
</dbReference>